<evidence type="ECO:0000256" key="9">
    <source>
        <dbReference type="SAM" id="MobiDB-lite"/>
    </source>
</evidence>
<reference evidence="13" key="2">
    <citation type="submission" date="2025-08" db="UniProtKB">
        <authorList>
            <consortium name="RefSeq"/>
        </authorList>
    </citation>
    <scope>IDENTIFICATION</scope>
    <source>
        <tissue evidence="13">Cell line</tissue>
    </source>
</reference>
<dbReference type="CDD" id="cd02440">
    <property type="entry name" value="AdoMet_MTases"/>
    <property type="match status" value="1"/>
</dbReference>
<sequence length="645" mass="70278">MKGKQKRKNTSSTQAITRGTGLPWGSNREGLRGPAPPSARARPRVPGRAPRGAPAGACRSLCRVSREWINRVFKKEKPNEAGRAEPWSSSGARPVTSRPRHLASPRCGLRERRRRPAGRDPTAGGCRRLGLVAGPRSSAGPAALPWPGVSSRPRAGSHPQGFLRGAHTVRTAPHLGARRERAAGSRAGGGRGQRRGRGRGSRNSGARRRRDPPGSAARRGPRGCRRGAALRASPPEVGGASRHYKSQKPPLPGARAEPRKGRRESAGAAKMSQPKKRKLESGGGGGGGEGSEEEDGGAPEAAPPRPRRARRERDQLYYECYADISVHEEMIADRVRTDAYRLGILRNWAGLRGKTVLDVGAGTGILSLFCVQAGARRVYAVEASAIWQQARDVVRLNGLEDRVHVLPGPVETVELPEQVDAIVSEWMGYGLLHESMLRSVLHARARWLKEGGLLLPASAELFVAPVSDQMLELRLGFWSQVKQLYGVDMSCLESFATRCLMGHSEIVVQGLSGEDVLARPHCFARLELARSGLEQELEAGVGGRFRFSCYGSAPMHGFAVWFQVTFPGGDAEKPLVLSTSPFHPVTHWKQALLYLNEPVPVEQDTDISGEITLLPSRDNHRLLRVLLRYKVGDQEEKTKDFAMED</sequence>
<dbReference type="GO" id="GO:0045892">
    <property type="term" value="P:negative regulation of DNA-templated transcription"/>
    <property type="evidence" value="ECO:0007669"/>
    <property type="project" value="UniProtKB-ARBA"/>
</dbReference>
<dbReference type="SUPFAM" id="SSF53335">
    <property type="entry name" value="S-adenosyl-L-methionine-dependent methyltransferases"/>
    <property type="match status" value="1"/>
</dbReference>
<dbReference type="Gene3D" id="2.70.160.11">
    <property type="entry name" value="Hnrnp arginine n-methyltransferase1"/>
    <property type="match status" value="1"/>
</dbReference>
<feature type="compositionally biased region" description="Low complexity" evidence="9">
    <location>
        <begin position="38"/>
        <end position="57"/>
    </location>
</feature>
<dbReference type="GO" id="GO:0070611">
    <property type="term" value="F:histone H3R2 methyltransferase activity"/>
    <property type="evidence" value="ECO:0007669"/>
    <property type="project" value="UniProtKB-ARBA"/>
</dbReference>
<dbReference type="AlphaFoldDB" id="A0A3Q7RYQ5"/>
<feature type="domain" description="Protein arginine N-methyltransferase" evidence="11">
    <location>
        <begin position="458"/>
        <end position="634"/>
    </location>
</feature>
<name>A0A3Q7RYQ5_VULVU</name>
<dbReference type="Pfam" id="PF22528">
    <property type="entry name" value="PRMT_C"/>
    <property type="match status" value="1"/>
</dbReference>
<evidence type="ECO:0000256" key="1">
    <source>
        <dbReference type="ARBA" id="ARBA00011925"/>
    </source>
</evidence>
<dbReference type="GeneID" id="112918229"/>
<keyword evidence="3 8" id="KW-0808">Transferase</keyword>
<feature type="region of interest" description="Disordered" evidence="9">
    <location>
        <begin position="72"/>
        <end position="310"/>
    </location>
</feature>
<evidence type="ECO:0000259" key="11">
    <source>
        <dbReference type="Pfam" id="PF22528"/>
    </source>
</evidence>
<dbReference type="InterPro" id="IPR029063">
    <property type="entry name" value="SAM-dependent_MTases_sf"/>
</dbReference>
<dbReference type="InterPro" id="IPR025799">
    <property type="entry name" value="Arg_MeTrfase"/>
</dbReference>
<dbReference type="GO" id="GO:0032259">
    <property type="term" value="P:methylation"/>
    <property type="evidence" value="ECO:0007669"/>
    <property type="project" value="UniProtKB-KW"/>
</dbReference>
<dbReference type="GO" id="GO:0005634">
    <property type="term" value="C:nucleus"/>
    <property type="evidence" value="ECO:0007669"/>
    <property type="project" value="UniProtKB-SubCell"/>
</dbReference>
<dbReference type="KEGG" id="vvp:112918229"/>
<dbReference type="GO" id="GO:0035242">
    <property type="term" value="F:protein-arginine omega-N asymmetric methyltransferase activity"/>
    <property type="evidence" value="ECO:0007669"/>
    <property type="project" value="UniProtKB-EC"/>
</dbReference>
<keyword evidence="4 8" id="KW-0949">S-adenosyl-L-methionine</keyword>
<dbReference type="RefSeq" id="XP_025852107.2">
    <property type="nucleotide sequence ID" value="XM_025996322.2"/>
</dbReference>
<dbReference type="Pfam" id="PF13649">
    <property type="entry name" value="Methyltransf_25"/>
    <property type="match status" value="1"/>
</dbReference>
<evidence type="ECO:0000259" key="10">
    <source>
        <dbReference type="Pfam" id="PF13649"/>
    </source>
</evidence>
<accession>A0A3Q7RYQ5</accession>
<evidence type="ECO:0000256" key="2">
    <source>
        <dbReference type="ARBA" id="ARBA00022603"/>
    </source>
</evidence>
<keyword evidence="12" id="KW-1185">Reference proteome</keyword>
<dbReference type="STRING" id="9627.ENSVVUP00000000515"/>
<keyword evidence="2 8" id="KW-0489">Methyltransferase</keyword>
<organism evidence="12 13">
    <name type="scientific">Vulpes vulpes</name>
    <name type="common">Red fox</name>
    <dbReference type="NCBI Taxonomy" id="9627"/>
    <lineage>
        <taxon>Eukaryota</taxon>
        <taxon>Metazoa</taxon>
        <taxon>Chordata</taxon>
        <taxon>Craniata</taxon>
        <taxon>Vertebrata</taxon>
        <taxon>Euteleostomi</taxon>
        <taxon>Mammalia</taxon>
        <taxon>Eutheria</taxon>
        <taxon>Laurasiatheria</taxon>
        <taxon>Carnivora</taxon>
        <taxon>Caniformia</taxon>
        <taxon>Canidae</taxon>
        <taxon>Vulpes</taxon>
    </lineage>
</organism>
<feature type="compositionally biased region" description="Basic and acidic residues" evidence="9">
    <location>
        <begin position="72"/>
        <end position="83"/>
    </location>
</feature>
<dbReference type="PROSITE" id="PS51678">
    <property type="entry name" value="SAM_MT_PRMT"/>
    <property type="match status" value="1"/>
</dbReference>
<evidence type="ECO:0000313" key="13">
    <source>
        <dbReference type="RefSeq" id="XP_025852107.2"/>
    </source>
</evidence>
<dbReference type="EC" id="2.1.1.319" evidence="1"/>
<dbReference type="Gene3D" id="3.40.50.150">
    <property type="entry name" value="Vaccinia Virus protein VP39"/>
    <property type="match status" value="1"/>
</dbReference>
<evidence type="ECO:0000256" key="8">
    <source>
        <dbReference type="PROSITE-ProRule" id="PRU01015"/>
    </source>
</evidence>
<proteinExistence type="predicted"/>
<evidence type="ECO:0000256" key="6">
    <source>
        <dbReference type="ARBA" id="ARBA00040406"/>
    </source>
</evidence>
<dbReference type="InterPro" id="IPR041698">
    <property type="entry name" value="Methyltransf_25"/>
</dbReference>
<feature type="compositionally biased region" description="Basic residues" evidence="9">
    <location>
        <begin position="192"/>
        <end position="210"/>
    </location>
</feature>
<feature type="region of interest" description="Disordered" evidence="9">
    <location>
        <begin position="1"/>
        <end position="57"/>
    </location>
</feature>
<feature type="domain" description="Methyltransferase" evidence="10">
    <location>
        <begin position="356"/>
        <end position="452"/>
    </location>
</feature>
<dbReference type="PANTHER" id="PTHR11006:SF73">
    <property type="entry name" value="PROTEIN ARGININE N-METHYLTRANSFERASE 6"/>
    <property type="match status" value="1"/>
</dbReference>
<evidence type="ECO:0000256" key="7">
    <source>
        <dbReference type="ARBA" id="ARBA00042685"/>
    </source>
</evidence>
<protein>
    <recommendedName>
        <fullName evidence="6">Protein arginine N-methyltransferase 6</fullName>
        <ecNumber evidence="1">2.1.1.319</ecNumber>
    </recommendedName>
    <alternativeName>
        <fullName evidence="7">Histone-arginine N-methyltransferase PRMT6</fullName>
    </alternativeName>
</protein>
<gene>
    <name evidence="13" type="primary">PRMT6</name>
</gene>
<feature type="compositionally biased region" description="Basic and acidic residues" evidence="9">
    <location>
        <begin position="256"/>
        <end position="265"/>
    </location>
</feature>
<evidence type="ECO:0000313" key="12">
    <source>
        <dbReference type="Proteomes" id="UP001652641"/>
    </source>
</evidence>
<keyword evidence="5" id="KW-0007">Acetylation</keyword>
<dbReference type="Proteomes" id="UP001652641">
    <property type="component" value="Chromosome 3"/>
</dbReference>
<dbReference type="GO" id="GO:0006281">
    <property type="term" value="P:DNA repair"/>
    <property type="evidence" value="ECO:0007669"/>
    <property type="project" value="UniProtKB-KW"/>
</dbReference>
<dbReference type="PANTHER" id="PTHR11006">
    <property type="entry name" value="PROTEIN ARGININE N-METHYLTRANSFERASE"/>
    <property type="match status" value="1"/>
</dbReference>
<evidence type="ECO:0000256" key="4">
    <source>
        <dbReference type="ARBA" id="ARBA00022691"/>
    </source>
</evidence>
<reference key="1">
    <citation type="submission" date="2019-01" db="UniProtKB">
        <authorList>
            <consortium name="RefSeq"/>
        </authorList>
    </citation>
    <scope>IDENTIFICATION</scope>
</reference>
<dbReference type="CTD" id="55170"/>
<dbReference type="InterPro" id="IPR055135">
    <property type="entry name" value="PRMT_dom"/>
</dbReference>
<evidence type="ECO:0000256" key="5">
    <source>
        <dbReference type="ARBA" id="ARBA00022990"/>
    </source>
</evidence>
<evidence type="ECO:0000256" key="3">
    <source>
        <dbReference type="ARBA" id="ARBA00022679"/>
    </source>
</evidence>